<dbReference type="OrthoDB" id="10483101at2759"/>
<dbReference type="Proteomes" id="UP000242715">
    <property type="component" value="Unassembled WGS sequence"/>
</dbReference>
<evidence type="ECO:0000313" key="1">
    <source>
        <dbReference type="EMBL" id="GAU44643.1"/>
    </source>
</evidence>
<organism evidence="1 2">
    <name type="scientific">Trifolium subterraneum</name>
    <name type="common">Subterranean clover</name>
    <dbReference type="NCBI Taxonomy" id="3900"/>
    <lineage>
        <taxon>Eukaryota</taxon>
        <taxon>Viridiplantae</taxon>
        <taxon>Streptophyta</taxon>
        <taxon>Embryophyta</taxon>
        <taxon>Tracheophyta</taxon>
        <taxon>Spermatophyta</taxon>
        <taxon>Magnoliopsida</taxon>
        <taxon>eudicotyledons</taxon>
        <taxon>Gunneridae</taxon>
        <taxon>Pentapetalae</taxon>
        <taxon>rosids</taxon>
        <taxon>fabids</taxon>
        <taxon>Fabales</taxon>
        <taxon>Fabaceae</taxon>
        <taxon>Papilionoideae</taxon>
        <taxon>50 kb inversion clade</taxon>
        <taxon>NPAAA clade</taxon>
        <taxon>Hologalegina</taxon>
        <taxon>IRL clade</taxon>
        <taxon>Trifolieae</taxon>
        <taxon>Trifolium</taxon>
    </lineage>
</organism>
<protein>
    <submittedName>
        <fullName evidence="1">Uncharacterized protein</fullName>
    </submittedName>
</protein>
<dbReference type="EMBL" id="DF974060">
    <property type="protein sequence ID" value="GAU44643.1"/>
    <property type="molecule type" value="Genomic_DNA"/>
</dbReference>
<accession>A0A2Z6NR93</accession>
<reference evidence="2" key="1">
    <citation type="journal article" date="2017" name="Front. Plant Sci.">
        <title>Climate Clever Clovers: New Paradigm to Reduce the Environmental Footprint of Ruminants by Breeding Low Methanogenic Forages Utilizing Haplotype Variation.</title>
        <authorList>
            <person name="Kaur P."/>
            <person name="Appels R."/>
            <person name="Bayer P.E."/>
            <person name="Keeble-Gagnere G."/>
            <person name="Wang J."/>
            <person name="Hirakawa H."/>
            <person name="Shirasawa K."/>
            <person name="Vercoe P."/>
            <person name="Stefanova K."/>
            <person name="Durmic Z."/>
            <person name="Nichols P."/>
            <person name="Revell C."/>
            <person name="Isobe S.N."/>
            <person name="Edwards D."/>
            <person name="Erskine W."/>
        </authorList>
    </citation>
    <scope>NUCLEOTIDE SEQUENCE [LARGE SCALE GENOMIC DNA]</scope>
    <source>
        <strain evidence="2">cv. Daliak</strain>
    </source>
</reference>
<dbReference type="AlphaFoldDB" id="A0A2Z6NR93"/>
<gene>
    <name evidence="1" type="ORF">TSUD_180700</name>
</gene>
<sequence>MYKEEHIKDGFQQYVEAPIRPGIFIGNPKDGISWVDFSVNPRGPWLRSNIYGRRVNDKRNKRFNSNPMQSVSGGAFSLIPKAMLDMLAKMSLEEENEEVE</sequence>
<evidence type="ECO:0000313" key="2">
    <source>
        <dbReference type="Proteomes" id="UP000242715"/>
    </source>
</evidence>
<keyword evidence="2" id="KW-1185">Reference proteome</keyword>
<name>A0A2Z6NR93_TRISU</name>
<proteinExistence type="predicted"/>